<dbReference type="EMBL" id="GAIX01012326">
    <property type="protein sequence ID" value="JAA80234.1"/>
    <property type="molecule type" value="Transcribed_RNA"/>
</dbReference>
<protein>
    <submittedName>
        <fullName evidence="2">Uncharacterized protein</fullName>
    </submittedName>
</protein>
<proteinExistence type="predicted"/>
<keyword evidence="1" id="KW-0812">Transmembrane</keyword>
<evidence type="ECO:0000313" key="2">
    <source>
        <dbReference type="EMBL" id="JAA80234.1"/>
    </source>
</evidence>
<feature type="transmembrane region" description="Helical" evidence="1">
    <location>
        <begin position="29"/>
        <end position="47"/>
    </location>
</feature>
<organism evidence="2">
    <name type="scientific">Pararge aegeria</name>
    <name type="common">speckled wood butterfly</name>
    <dbReference type="NCBI Taxonomy" id="116150"/>
    <lineage>
        <taxon>Eukaryota</taxon>
        <taxon>Metazoa</taxon>
        <taxon>Ecdysozoa</taxon>
        <taxon>Arthropoda</taxon>
        <taxon>Hexapoda</taxon>
        <taxon>Insecta</taxon>
        <taxon>Pterygota</taxon>
        <taxon>Neoptera</taxon>
        <taxon>Endopterygota</taxon>
        <taxon>Lepidoptera</taxon>
        <taxon>Glossata</taxon>
        <taxon>Ditrysia</taxon>
        <taxon>Papilionoidea</taxon>
        <taxon>Nymphalidae</taxon>
        <taxon>Satyrinae</taxon>
        <taxon>Satyrini</taxon>
        <taxon>Parargina</taxon>
        <taxon>Pararge</taxon>
    </lineage>
</organism>
<reference evidence="2" key="1">
    <citation type="journal article" date="2013" name="BMC Genomics">
        <title>Unscrambling butterfly oogenesis.</title>
        <authorList>
            <person name="Carter J.M."/>
            <person name="Baker S.C."/>
            <person name="Pink R."/>
            <person name="Carter D.R."/>
            <person name="Collins A."/>
            <person name="Tomlin J."/>
            <person name="Gibbs M."/>
            <person name="Breuker C.J."/>
        </authorList>
    </citation>
    <scope>NUCLEOTIDE SEQUENCE</scope>
    <source>
        <tissue evidence="2">Ovary</tissue>
    </source>
</reference>
<sequence>MQITAISTANCHSKQASGQHRPAKQIHILIHYVTTIAIVLIFLQYYFRDNMNNNFIIENNHDLFLYTRYYIRMNT</sequence>
<keyword evidence="1" id="KW-1133">Transmembrane helix</keyword>
<evidence type="ECO:0000256" key="1">
    <source>
        <dbReference type="SAM" id="Phobius"/>
    </source>
</evidence>
<dbReference type="AlphaFoldDB" id="S4NT39"/>
<reference evidence="2" key="2">
    <citation type="submission" date="2013-05" db="EMBL/GenBank/DDBJ databases">
        <authorList>
            <person name="Carter J.-M."/>
            <person name="Baker S.C."/>
            <person name="Pink R."/>
            <person name="Carter D.R.F."/>
            <person name="Collins A."/>
            <person name="Tomlin J."/>
            <person name="Gibbs M."/>
            <person name="Breuker C.J."/>
        </authorList>
    </citation>
    <scope>NUCLEOTIDE SEQUENCE</scope>
    <source>
        <tissue evidence="2">Ovary</tissue>
    </source>
</reference>
<name>S4NT39_9NEOP</name>
<keyword evidence="1" id="KW-0472">Membrane</keyword>
<accession>S4NT39</accession>